<protein>
    <submittedName>
        <fullName evidence="2">Uncharacterized protein</fullName>
    </submittedName>
</protein>
<organism evidence="2 3">
    <name type="scientific">Halopolyspora algeriensis</name>
    <dbReference type="NCBI Taxonomy" id="1500506"/>
    <lineage>
        <taxon>Bacteria</taxon>
        <taxon>Bacillati</taxon>
        <taxon>Actinomycetota</taxon>
        <taxon>Actinomycetes</taxon>
        <taxon>Actinomycetes incertae sedis</taxon>
        <taxon>Halopolyspora</taxon>
    </lineage>
</organism>
<proteinExistence type="predicted"/>
<evidence type="ECO:0000256" key="1">
    <source>
        <dbReference type="SAM" id="MobiDB-lite"/>
    </source>
</evidence>
<gene>
    <name evidence="2" type="ORF">DFQ14_10446</name>
</gene>
<accession>A0A368VWA4</accession>
<feature type="compositionally biased region" description="Basic and acidic residues" evidence="1">
    <location>
        <begin position="80"/>
        <end position="97"/>
    </location>
</feature>
<reference evidence="2 3" key="1">
    <citation type="submission" date="2018-07" db="EMBL/GenBank/DDBJ databases">
        <title>Genomic Encyclopedia of Type Strains, Phase III (KMG-III): the genomes of soil and plant-associated and newly described type strains.</title>
        <authorList>
            <person name="Whitman W."/>
        </authorList>
    </citation>
    <scope>NUCLEOTIDE SEQUENCE [LARGE SCALE GENOMIC DNA]</scope>
    <source>
        <strain evidence="2 3">CECT 8575</strain>
    </source>
</reference>
<sequence length="105" mass="11699">MDPDPTILDALAAIHVYGAQRSTHASAAWLDGTHVELDFDTLEVLHKSGLVSYAPGRFNTLRVRVSADGAVLLREHGGPHVDHHQVWKAAAEHDRRDGKRHRLKR</sequence>
<dbReference type="EMBL" id="QPJC01000004">
    <property type="protein sequence ID" value="RCW44457.1"/>
    <property type="molecule type" value="Genomic_DNA"/>
</dbReference>
<name>A0A368VWA4_9ACTN</name>
<dbReference type="Proteomes" id="UP000253495">
    <property type="component" value="Unassembled WGS sequence"/>
</dbReference>
<feature type="region of interest" description="Disordered" evidence="1">
    <location>
        <begin position="80"/>
        <end position="105"/>
    </location>
</feature>
<dbReference type="AlphaFoldDB" id="A0A368VWA4"/>
<keyword evidence="3" id="KW-1185">Reference proteome</keyword>
<evidence type="ECO:0000313" key="2">
    <source>
        <dbReference type="EMBL" id="RCW44457.1"/>
    </source>
</evidence>
<evidence type="ECO:0000313" key="3">
    <source>
        <dbReference type="Proteomes" id="UP000253495"/>
    </source>
</evidence>
<comment type="caution">
    <text evidence="2">The sequence shown here is derived from an EMBL/GenBank/DDBJ whole genome shotgun (WGS) entry which is preliminary data.</text>
</comment>